<keyword evidence="3" id="KW-1185">Reference proteome</keyword>
<proteinExistence type="predicted"/>
<feature type="non-terminal residue" evidence="2">
    <location>
        <position position="469"/>
    </location>
</feature>
<gene>
    <name evidence="2" type="ORF">DERYTH_LOCUS22576</name>
</gene>
<feature type="non-terminal residue" evidence="2">
    <location>
        <position position="1"/>
    </location>
</feature>
<name>A0A9N9JUN4_9GLOM</name>
<evidence type="ECO:0000313" key="2">
    <source>
        <dbReference type="EMBL" id="CAG8796880.1"/>
    </source>
</evidence>
<dbReference type="EMBL" id="CAJVPY010031673">
    <property type="protein sequence ID" value="CAG8796880.1"/>
    <property type="molecule type" value="Genomic_DNA"/>
</dbReference>
<reference evidence="2" key="1">
    <citation type="submission" date="2021-06" db="EMBL/GenBank/DDBJ databases">
        <authorList>
            <person name="Kallberg Y."/>
            <person name="Tangrot J."/>
            <person name="Rosling A."/>
        </authorList>
    </citation>
    <scope>NUCLEOTIDE SEQUENCE</scope>
    <source>
        <strain evidence="2">MA453B</strain>
    </source>
</reference>
<organism evidence="2 3">
    <name type="scientific">Dentiscutata erythropus</name>
    <dbReference type="NCBI Taxonomy" id="1348616"/>
    <lineage>
        <taxon>Eukaryota</taxon>
        <taxon>Fungi</taxon>
        <taxon>Fungi incertae sedis</taxon>
        <taxon>Mucoromycota</taxon>
        <taxon>Glomeromycotina</taxon>
        <taxon>Glomeromycetes</taxon>
        <taxon>Diversisporales</taxon>
        <taxon>Gigasporaceae</taxon>
        <taxon>Dentiscutata</taxon>
    </lineage>
</organism>
<comment type="caution">
    <text evidence="2">The sequence shown here is derived from an EMBL/GenBank/DDBJ whole genome shotgun (WGS) entry which is preliminary data.</text>
</comment>
<accession>A0A9N9JUN4</accession>
<evidence type="ECO:0000313" key="3">
    <source>
        <dbReference type="Proteomes" id="UP000789405"/>
    </source>
</evidence>
<evidence type="ECO:0000256" key="1">
    <source>
        <dbReference type="SAM" id="MobiDB-lite"/>
    </source>
</evidence>
<dbReference type="Proteomes" id="UP000789405">
    <property type="component" value="Unassembled WGS sequence"/>
</dbReference>
<feature type="region of interest" description="Disordered" evidence="1">
    <location>
        <begin position="148"/>
        <end position="185"/>
    </location>
</feature>
<sequence>QGDFSERVGSLFPSLENWMHKYTDHKYFEQGSKWNILGFLDECVLEPLERKVECYIKCLEAIADNEEGRDCEQAKQLLYRYRSPKIGTMIVNPRLTVFNNSLGVASINGGAVIIGSIGTKEKVPVEATSSDGKRDFDSTLDSDLIPPVEVKKIKSTQDPSFNLKESDEQNNGIMKEESQKNKLNSGISSAYEDKDEENSLDDNSDEEDTIEHADILFNSFIGSKTDNKNYKWKFENDESVRNQLIVMTKKAIEEAKQAKKVDSKILSIIRLGLSSIIDLSSEFKGGMQTWFGDNWIPLKKEVLSKIDLKVEKFTGEVSELITKIENLCSSYDYLGAQRIALEKIMERPIDSQMRQIAKIYFNIIDLFLENPYIFIKKDGRPQNHTEIQRETVSQVTNESKRKIDLCIRTEDGSKELSHSEYAREATLAKIIKDQSKFLRTNKCILDKYLESNISNEALNDMTIFGLQLA</sequence>
<dbReference type="AlphaFoldDB" id="A0A9N9JUN4"/>
<protein>
    <submittedName>
        <fullName evidence="2">17599_t:CDS:1</fullName>
    </submittedName>
</protein>
<dbReference type="OrthoDB" id="2387761at2759"/>